<gene>
    <name evidence="2" type="ORF">BRADI_2g14072v3</name>
</gene>
<reference evidence="3" key="3">
    <citation type="submission" date="2018-08" db="UniProtKB">
        <authorList>
            <consortium name="EnsemblPlants"/>
        </authorList>
    </citation>
    <scope>IDENTIFICATION</scope>
    <source>
        <strain evidence="3">cv. Bd21</strain>
    </source>
</reference>
<reference evidence="2" key="2">
    <citation type="submission" date="2017-06" db="EMBL/GenBank/DDBJ databases">
        <title>WGS assembly of Brachypodium distachyon.</title>
        <authorList>
            <consortium name="The International Brachypodium Initiative"/>
            <person name="Lucas S."/>
            <person name="Harmon-Smith M."/>
            <person name="Lail K."/>
            <person name="Tice H."/>
            <person name="Grimwood J."/>
            <person name="Bruce D."/>
            <person name="Barry K."/>
            <person name="Shu S."/>
            <person name="Lindquist E."/>
            <person name="Wang M."/>
            <person name="Pitluck S."/>
            <person name="Vogel J.P."/>
            <person name="Garvin D.F."/>
            <person name="Mockler T.C."/>
            <person name="Schmutz J."/>
            <person name="Rokhsar D."/>
            <person name="Bevan M.W."/>
        </authorList>
    </citation>
    <scope>NUCLEOTIDE SEQUENCE</scope>
    <source>
        <strain evidence="2">Bd21</strain>
    </source>
</reference>
<proteinExistence type="predicted"/>
<feature type="region of interest" description="Disordered" evidence="1">
    <location>
        <begin position="79"/>
        <end position="106"/>
    </location>
</feature>
<dbReference type="Proteomes" id="UP000008810">
    <property type="component" value="Chromosome 2"/>
</dbReference>
<dbReference type="Gramene" id="PNT70605">
    <property type="protein sequence ID" value="PNT70605"/>
    <property type="gene ID" value="BRADI_2g14072v3"/>
</dbReference>
<keyword evidence="4" id="KW-1185">Reference proteome</keyword>
<accession>A0A2K2D8K2</accession>
<dbReference type="InParanoid" id="A0A2K2D8K2"/>
<reference evidence="2 3" key="1">
    <citation type="journal article" date="2010" name="Nature">
        <title>Genome sequencing and analysis of the model grass Brachypodium distachyon.</title>
        <authorList>
            <consortium name="International Brachypodium Initiative"/>
        </authorList>
    </citation>
    <scope>NUCLEOTIDE SEQUENCE [LARGE SCALE GENOMIC DNA]</scope>
    <source>
        <strain evidence="2 3">Bd21</strain>
    </source>
</reference>
<name>A0A2K2D8K2_BRADI</name>
<feature type="region of interest" description="Disordered" evidence="1">
    <location>
        <begin position="23"/>
        <end position="49"/>
    </location>
</feature>
<organism evidence="2">
    <name type="scientific">Brachypodium distachyon</name>
    <name type="common">Purple false brome</name>
    <name type="synonym">Trachynia distachya</name>
    <dbReference type="NCBI Taxonomy" id="15368"/>
    <lineage>
        <taxon>Eukaryota</taxon>
        <taxon>Viridiplantae</taxon>
        <taxon>Streptophyta</taxon>
        <taxon>Embryophyta</taxon>
        <taxon>Tracheophyta</taxon>
        <taxon>Spermatophyta</taxon>
        <taxon>Magnoliopsida</taxon>
        <taxon>Liliopsida</taxon>
        <taxon>Poales</taxon>
        <taxon>Poaceae</taxon>
        <taxon>BOP clade</taxon>
        <taxon>Pooideae</taxon>
        <taxon>Stipodae</taxon>
        <taxon>Brachypodieae</taxon>
        <taxon>Brachypodium</taxon>
    </lineage>
</organism>
<evidence type="ECO:0000313" key="3">
    <source>
        <dbReference type="EnsemblPlants" id="PNT70605"/>
    </source>
</evidence>
<evidence type="ECO:0000313" key="4">
    <source>
        <dbReference type="Proteomes" id="UP000008810"/>
    </source>
</evidence>
<dbReference type="AlphaFoldDB" id="A0A2K2D8K2"/>
<sequence length="106" mass="11203">MTRAAGALVGWHPWEHPHEQYGRNPAWILQGGPPGPTPPCRERGRPPTPQVIESRFRGHGAVQSGVSLGRTAGLAGAVPRLGSTWGKLGPNGTVDSSTPARPRYAP</sequence>
<evidence type="ECO:0000256" key="1">
    <source>
        <dbReference type="SAM" id="MobiDB-lite"/>
    </source>
</evidence>
<dbReference type="EnsemblPlants" id="PNT70605">
    <property type="protein sequence ID" value="PNT70605"/>
    <property type="gene ID" value="BRADI_2g14072v3"/>
</dbReference>
<protein>
    <submittedName>
        <fullName evidence="2 3">Uncharacterized protein</fullName>
    </submittedName>
</protein>
<dbReference type="EMBL" id="CM000881">
    <property type="protein sequence ID" value="PNT70605.1"/>
    <property type="molecule type" value="Genomic_DNA"/>
</dbReference>
<dbReference type="OrthoDB" id="1922186at2759"/>
<evidence type="ECO:0000313" key="2">
    <source>
        <dbReference type="EMBL" id="PNT70605.1"/>
    </source>
</evidence>